<evidence type="ECO:0000256" key="3">
    <source>
        <dbReference type="PROSITE-ProRule" id="PRU01191"/>
    </source>
</evidence>
<dbReference type="PANTHER" id="PTHR31636">
    <property type="entry name" value="OSJNBA0084A10.13 PROTEIN-RELATED"/>
    <property type="match status" value="1"/>
</dbReference>
<gene>
    <name evidence="5" type="ORF">B296_00036910</name>
</gene>
<sequence>MRMTIFFMGVTSYMLPVSFVEWCAKRGEEGGGQGSRRREKLGVHFHLLFLVLHASMAEEVKISNAEQEEEEREKVEILRREYRELPLGLPYHREGKGVLEAAETILEGKQALFWVNKSPKLVIPEGAEPRSVLDHRSPSSPTSTATLSSSLGSTGSSDTAGVTAVSENPANKWPLPDSSSGASGKEDWDAELQLIPDQLDTDFVAGGERCGLGVEDWEAMLSETSAASPDRDQISLRWIMADVVDHSAAGLKQQQQEVLLSQGFVDFNGSNDVLGFGILEPGIGLESFGSIVDELSVSASTGSLPPLASDVTTGGSFLLDSSNSWVSPPSESAGVKGATFGLQTGSQLFSPLPLAGNSISQPLCPPPGSYLTDTMEDKPQLFGASLHPTQPSATLSPSLFLSAGQVEHQQLPHLLGPTRLKRFHSIVDHAPLKLPFLESGGTSDLFLHRQQSCPQQQQSTSFTLPHPQERLGKTKVAALVDDATAARATQQQQLHHHRLQHALVDLLLEAARMVEARNFVGAHGILARLNHQLPSPVGKPFIRSAFYFKETLQLILSDRSNPHHQQSQFSSHPLTAQWDIVQKLSAYKAFSEVSPIIQFSNFTCIQALLEELSGSDRIHIIDFDIGFGGQWSSFMLELAQRRSSVAASVCLLKITALASHYSQNNLELQLIWENLSHFASDLNIPFEFNVHYLDSFDPSKLLGMGGEAVAVNLPVASANLSFMALLCLVKQLSPKIVVSVDQGCERSGLPFLQYFLHAFQSSMVLMESIDASGTDQDMTSKIERFLLQPRIESSVLGRHRAADKMVPWRSHFATTGFVPIRFSNFTETQAECLLKRVSIKGFHVEKRQASLFLCWQHNELVSVSAWRC</sequence>
<comment type="caution">
    <text evidence="5">The sequence shown here is derived from an EMBL/GenBank/DDBJ whole genome shotgun (WGS) entry which is preliminary data.</text>
</comment>
<dbReference type="PROSITE" id="PS50985">
    <property type="entry name" value="GRAS"/>
    <property type="match status" value="1"/>
</dbReference>
<comment type="similarity">
    <text evidence="3">Belongs to the GRAS family.</text>
</comment>
<proteinExistence type="inferred from homology"/>
<evidence type="ECO:0000313" key="5">
    <source>
        <dbReference type="EMBL" id="RRT47802.1"/>
    </source>
</evidence>
<keyword evidence="1" id="KW-0805">Transcription regulation</keyword>
<feature type="compositionally biased region" description="Basic and acidic residues" evidence="4">
    <location>
        <begin position="128"/>
        <end position="137"/>
    </location>
</feature>
<dbReference type="Proteomes" id="UP000287651">
    <property type="component" value="Unassembled WGS sequence"/>
</dbReference>
<feature type="region of interest" description="Disordered" evidence="4">
    <location>
        <begin position="128"/>
        <end position="185"/>
    </location>
</feature>
<protein>
    <submittedName>
        <fullName evidence="5">Uncharacterized protein</fullName>
    </submittedName>
</protein>
<name>A0A426Y7V1_ENSVE</name>
<keyword evidence="2" id="KW-0804">Transcription</keyword>
<dbReference type="AlphaFoldDB" id="A0A426Y7V1"/>
<feature type="short sequence motif" description="VHIID" evidence="3">
    <location>
        <begin position="618"/>
        <end position="622"/>
    </location>
</feature>
<dbReference type="InterPro" id="IPR005202">
    <property type="entry name" value="TF_GRAS"/>
</dbReference>
<reference evidence="5 6" key="1">
    <citation type="journal article" date="2014" name="Agronomy (Basel)">
        <title>A Draft Genome Sequence for Ensete ventricosum, the Drought-Tolerant Tree Against Hunger.</title>
        <authorList>
            <person name="Harrison J."/>
            <person name="Moore K.A."/>
            <person name="Paszkiewicz K."/>
            <person name="Jones T."/>
            <person name="Grant M."/>
            <person name="Ambacheew D."/>
            <person name="Muzemil S."/>
            <person name="Studholme D.J."/>
        </authorList>
    </citation>
    <scope>NUCLEOTIDE SEQUENCE [LARGE SCALE GENOMIC DNA]</scope>
</reference>
<evidence type="ECO:0000256" key="4">
    <source>
        <dbReference type="SAM" id="MobiDB-lite"/>
    </source>
</evidence>
<evidence type="ECO:0000256" key="1">
    <source>
        <dbReference type="ARBA" id="ARBA00023015"/>
    </source>
</evidence>
<organism evidence="5 6">
    <name type="scientific">Ensete ventricosum</name>
    <name type="common">Abyssinian banana</name>
    <name type="synonym">Musa ensete</name>
    <dbReference type="NCBI Taxonomy" id="4639"/>
    <lineage>
        <taxon>Eukaryota</taxon>
        <taxon>Viridiplantae</taxon>
        <taxon>Streptophyta</taxon>
        <taxon>Embryophyta</taxon>
        <taxon>Tracheophyta</taxon>
        <taxon>Spermatophyta</taxon>
        <taxon>Magnoliopsida</taxon>
        <taxon>Liliopsida</taxon>
        <taxon>Zingiberales</taxon>
        <taxon>Musaceae</taxon>
        <taxon>Ensete</taxon>
    </lineage>
</organism>
<comment type="caution">
    <text evidence="3">Lacks conserved residue(s) required for the propagation of feature annotation.</text>
</comment>
<evidence type="ECO:0000256" key="2">
    <source>
        <dbReference type="ARBA" id="ARBA00023163"/>
    </source>
</evidence>
<accession>A0A426Y7V1</accession>
<evidence type="ECO:0000313" key="6">
    <source>
        <dbReference type="Proteomes" id="UP000287651"/>
    </source>
</evidence>
<feature type="compositionally biased region" description="Low complexity" evidence="4">
    <location>
        <begin position="138"/>
        <end position="160"/>
    </location>
</feature>
<dbReference type="EMBL" id="AMZH03014335">
    <property type="protein sequence ID" value="RRT47802.1"/>
    <property type="molecule type" value="Genomic_DNA"/>
</dbReference>
<feature type="region of interest" description="SAW" evidence="3">
    <location>
        <begin position="796"/>
        <end position="867"/>
    </location>
</feature>
<dbReference type="Pfam" id="PF03514">
    <property type="entry name" value="GRAS"/>
    <property type="match status" value="1"/>
</dbReference>